<feature type="non-terminal residue" evidence="1">
    <location>
        <position position="1"/>
    </location>
</feature>
<evidence type="ECO:0000313" key="1">
    <source>
        <dbReference type="EMBL" id="PRW85621.1"/>
    </source>
</evidence>
<gene>
    <name evidence="1" type="ORF">C7A10_26845</name>
</gene>
<reference evidence="1 2" key="1">
    <citation type="submission" date="2018-03" db="EMBL/GenBank/DDBJ databases">
        <title>Blue discolouration in mozzarella cheese caused by Pseudomonas fluorescens.</title>
        <authorList>
            <person name="Chiesa F."/>
            <person name="Dalmasso A."/>
            <person name="Lomonaco S."/>
        </authorList>
    </citation>
    <scope>NUCLEOTIDE SEQUENCE [LARGE SCALE GENOMIC DNA]</scope>
    <source>
        <strain evidence="1 2">11293</strain>
    </source>
</reference>
<comment type="caution">
    <text evidence="1">The sequence shown here is derived from an EMBL/GenBank/DDBJ whole genome shotgun (WGS) entry which is preliminary data.</text>
</comment>
<dbReference type="EMBL" id="PVUH01000024">
    <property type="protein sequence ID" value="PRW85621.1"/>
    <property type="molecule type" value="Genomic_DNA"/>
</dbReference>
<organism evidence="1 2">
    <name type="scientific">Pseudomonas fluorescens</name>
    <dbReference type="NCBI Taxonomy" id="294"/>
    <lineage>
        <taxon>Bacteria</taxon>
        <taxon>Pseudomonadati</taxon>
        <taxon>Pseudomonadota</taxon>
        <taxon>Gammaproteobacteria</taxon>
        <taxon>Pseudomonadales</taxon>
        <taxon>Pseudomonadaceae</taxon>
        <taxon>Pseudomonas</taxon>
    </lineage>
</organism>
<protein>
    <submittedName>
        <fullName evidence="1">Dicarboxylate/amino acid:cation symporter</fullName>
    </submittedName>
</protein>
<accession>A0A2T0HRA5</accession>
<proteinExistence type="predicted"/>
<name>A0A2T0HRA5_PSEFL</name>
<evidence type="ECO:0000313" key="2">
    <source>
        <dbReference type="Proteomes" id="UP000239731"/>
    </source>
</evidence>
<dbReference type="Proteomes" id="UP000239731">
    <property type="component" value="Unassembled WGS sequence"/>
</dbReference>
<sequence length="35" mass="3049">GGGGGGGGGGGLGGMGGVALRAFGAVMGDREECKP</sequence>
<dbReference type="AlphaFoldDB" id="A0A2T0HRA5"/>